<evidence type="ECO:0000256" key="4">
    <source>
        <dbReference type="ARBA" id="ARBA00022989"/>
    </source>
</evidence>
<dbReference type="Pfam" id="PF01145">
    <property type="entry name" value="Band_7"/>
    <property type="match status" value="1"/>
</dbReference>
<dbReference type="PANTHER" id="PTHR43327">
    <property type="entry name" value="STOMATIN-LIKE PROTEIN 2, MITOCHONDRIAL"/>
    <property type="match status" value="1"/>
</dbReference>
<feature type="domain" description="Band 7" evidence="8">
    <location>
        <begin position="76"/>
        <end position="236"/>
    </location>
</feature>
<comment type="subcellular location">
    <subcellularLocation>
        <location evidence="1">Membrane</location>
        <topology evidence="1">Single-pass membrane protein</topology>
    </subcellularLocation>
</comment>
<keyword evidence="3 6" id="KW-0812">Transmembrane</keyword>
<feature type="compositionally biased region" description="Polar residues" evidence="7">
    <location>
        <begin position="343"/>
        <end position="357"/>
    </location>
</feature>
<dbReference type="CDD" id="cd03404">
    <property type="entry name" value="SPFH_HflK"/>
    <property type="match status" value="1"/>
</dbReference>
<organism evidence="9 10">
    <name type="scientific">Enterovibrio qingdaonensis</name>
    <dbReference type="NCBI Taxonomy" id="2899818"/>
    <lineage>
        <taxon>Bacteria</taxon>
        <taxon>Pseudomonadati</taxon>
        <taxon>Pseudomonadota</taxon>
        <taxon>Gammaproteobacteria</taxon>
        <taxon>Vibrionales</taxon>
        <taxon>Vibrionaceae</taxon>
        <taxon>Enterovibrio</taxon>
    </lineage>
</organism>
<dbReference type="Gene3D" id="3.30.479.30">
    <property type="entry name" value="Band 7 domain"/>
    <property type="match status" value="1"/>
</dbReference>
<feature type="transmembrane region" description="Helical" evidence="6">
    <location>
        <begin position="59"/>
        <end position="81"/>
    </location>
</feature>
<feature type="region of interest" description="Disordered" evidence="7">
    <location>
        <begin position="1"/>
        <end position="32"/>
    </location>
</feature>
<dbReference type="GO" id="GO:0008233">
    <property type="term" value="F:peptidase activity"/>
    <property type="evidence" value="ECO:0007669"/>
    <property type="project" value="UniProtKB-KW"/>
</dbReference>
<name>A0ABT5QKL1_9GAMM</name>
<reference evidence="9" key="1">
    <citation type="submission" date="2021-12" db="EMBL/GenBank/DDBJ databases">
        <title>Enterovibrio ZSDZ35 sp. nov. and Enterovibrio ZSDZ42 sp. nov., isolated from coastal seawater in Qingdao.</title>
        <authorList>
            <person name="Zhang P."/>
        </authorList>
    </citation>
    <scope>NUCLEOTIDE SEQUENCE</scope>
    <source>
        <strain evidence="9">ZSDZ35</strain>
    </source>
</reference>
<dbReference type="EMBL" id="JAJUBB010000006">
    <property type="protein sequence ID" value="MDD1781521.1"/>
    <property type="molecule type" value="Genomic_DNA"/>
</dbReference>
<dbReference type="InterPro" id="IPR001972">
    <property type="entry name" value="Stomatin_HflK_fam"/>
</dbReference>
<dbReference type="Proteomes" id="UP001149821">
    <property type="component" value="Unassembled WGS sequence"/>
</dbReference>
<keyword evidence="5 6" id="KW-0472">Membrane</keyword>
<dbReference type="RefSeq" id="WP_274141973.1">
    <property type="nucleotide sequence ID" value="NZ_JAJUBB010000006.1"/>
</dbReference>
<keyword evidence="10" id="KW-1185">Reference proteome</keyword>
<keyword evidence="9" id="KW-0378">Hydrolase</keyword>
<dbReference type="SMART" id="SM00244">
    <property type="entry name" value="PHB"/>
    <property type="match status" value="1"/>
</dbReference>
<dbReference type="InterPro" id="IPR050710">
    <property type="entry name" value="Band7/mec-2_domain"/>
</dbReference>
<proteinExistence type="inferred from homology"/>
<dbReference type="SUPFAM" id="SSF117892">
    <property type="entry name" value="Band 7/SPFH domain"/>
    <property type="match status" value="1"/>
</dbReference>
<accession>A0ABT5QKL1</accession>
<feature type="region of interest" description="Disordered" evidence="7">
    <location>
        <begin position="343"/>
        <end position="386"/>
    </location>
</feature>
<evidence type="ECO:0000256" key="5">
    <source>
        <dbReference type="ARBA" id="ARBA00023136"/>
    </source>
</evidence>
<comment type="subunit">
    <text evidence="6">HflC and HflK may interact to form a multimeric complex.</text>
</comment>
<evidence type="ECO:0000256" key="7">
    <source>
        <dbReference type="SAM" id="MobiDB-lite"/>
    </source>
</evidence>
<dbReference type="PANTHER" id="PTHR43327:SF2">
    <property type="entry name" value="MODULATOR OF FTSH PROTEASE HFLK"/>
    <property type="match status" value="1"/>
</dbReference>
<feature type="compositionally biased region" description="Low complexity" evidence="7">
    <location>
        <begin position="372"/>
        <end position="386"/>
    </location>
</feature>
<evidence type="ECO:0000256" key="3">
    <source>
        <dbReference type="ARBA" id="ARBA00022692"/>
    </source>
</evidence>
<keyword evidence="9" id="KW-0645">Protease</keyword>
<evidence type="ECO:0000259" key="8">
    <source>
        <dbReference type="SMART" id="SM00244"/>
    </source>
</evidence>
<evidence type="ECO:0000313" key="10">
    <source>
        <dbReference type="Proteomes" id="UP001149821"/>
    </source>
</evidence>
<sequence length="386" mass="42731">MAWNEPGNNGGQDKDPWGNNNRGGRDQGPPDLDEVFGKLSRKLSGLFGGKGPSFGGSGAAGLGAIAVVGLVIWGVSGFYTIGEAERGVVLRFGEYERIVQPGLNWKPNFIDEVRTVNVEAIRSLRGSGQMLTKDENMVNVEMDVQYRVANPEKYLFSVTNADDSLRQATDSALRAVIGDAEMDEILTTGRQQIRERTQVEINRIIDRYDMGLLVVDVNFDAARPPEQVKDAFDDAIAAREDEERFIREAEAYRNDILPKATGRAERLKKEALGYKEKIVNEAEGDVAQFDKLLPEYEAAPEVTRNRLYLETMEQVYGNTSKVLIDSQEGGGNLLYLPLDKLMSQSSQPRSTEDTTASDYGIELESTQTVAPSNSNSRQSTSRQGRY</sequence>
<dbReference type="NCBIfam" id="TIGR01933">
    <property type="entry name" value="hflK"/>
    <property type="match status" value="1"/>
</dbReference>
<evidence type="ECO:0000256" key="6">
    <source>
        <dbReference type="RuleBase" id="RU364113"/>
    </source>
</evidence>
<comment type="similarity">
    <text evidence="2 6">Belongs to the band 7/mec-2 family. HflK subfamily.</text>
</comment>
<comment type="caution">
    <text evidence="9">The sequence shown here is derived from an EMBL/GenBank/DDBJ whole genome shotgun (WGS) entry which is preliminary data.</text>
</comment>
<comment type="function">
    <text evidence="6">HflC and HflK could encode or regulate a protease.</text>
</comment>
<dbReference type="InterPro" id="IPR020980">
    <property type="entry name" value="Membrane_HflK_N"/>
</dbReference>
<protein>
    <recommendedName>
        <fullName evidence="6">Protein HflK</fullName>
    </recommendedName>
</protein>
<dbReference type="InterPro" id="IPR010201">
    <property type="entry name" value="HflK"/>
</dbReference>
<dbReference type="InterPro" id="IPR001107">
    <property type="entry name" value="Band_7"/>
</dbReference>
<keyword evidence="4 6" id="KW-1133">Transmembrane helix</keyword>
<dbReference type="PRINTS" id="PR00721">
    <property type="entry name" value="STOMATIN"/>
</dbReference>
<evidence type="ECO:0000256" key="1">
    <source>
        <dbReference type="ARBA" id="ARBA00004167"/>
    </source>
</evidence>
<evidence type="ECO:0000313" key="9">
    <source>
        <dbReference type="EMBL" id="MDD1781521.1"/>
    </source>
</evidence>
<dbReference type="InterPro" id="IPR036013">
    <property type="entry name" value="Band_7/SPFH_dom_sf"/>
</dbReference>
<evidence type="ECO:0000256" key="2">
    <source>
        <dbReference type="ARBA" id="ARBA00006971"/>
    </source>
</evidence>
<dbReference type="Pfam" id="PF12221">
    <property type="entry name" value="HflK_N"/>
    <property type="match status" value="1"/>
</dbReference>
<gene>
    <name evidence="9" type="primary">hflK</name>
    <name evidence="9" type="ORF">LRP49_09990</name>
</gene>
<dbReference type="GO" id="GO:0006508">
    <property type="term" value="P:proteolysis"/>
    <property type="evidence" value="ECO:0007669"/>
    <property type="project" value="UniProtKB-KW"/>
</dbReference>